<dbReference type="OrthoDB" id="6910425at2"/>
<sequence length="185" mass="21113">MSQLNSLYVNIKIPKDNLERFLQAKPVEAAVDQDWTTWWESRDMYGKEPLSKIYFYQQDTNRDVLATTANECRIGKDEQMDDGDTEWTFCVVFFSENYEESLAMLTWLRSIAPYMDADGEGVALIYDFFWGSGVVMAHLVFKGQEVSFKLTEDTSELAPALLEAANNSLQIAFDAVSAYYGEADQ</sequence>
<protein>
    <submittedName>
        <fullName evidence="1">Uncharacterized protein</fullName>
    </submittedName>
</protein>
<organism evidence="1 2">
    <name type="scientific">Chitinophaga ginsengisoli</name>
    <dbReference type="NCBI Taxonomy" id="363837"/>
    <lineage>
        <taxon>Bacteria</taxon>
        <taxon>Pseudomonadati</taxon>
        <taxon>Bacteroidota</taxon>
        <taxon>Chitinophagia</taxon>
        <taxon>Chitinophagales</taxon>
        <taxon>Chitinophagaceae</taxon>
        <taxon>Chitinophaga</taxon>
    </lineage>
</organism>
<dbReference type="Proteomes" id="UP000240978">
    <property type="component" value="Unassembled WGS sequence"/>
</dbReference>
<proteinExistence type="predicted"/>
<reference evidence="1 2" key="1">
    <citation type="submission" date="2018-03" db="EMBL/GenBank/DDBJ databases">
        <title>Genomic Encyclopedia of Archaeal and Bacterial Type Strains, Phase II (KMG-II): from individual species to whole genera.</title>
        <authorList>
            <person name="Goeker M."/>
        </authorList>
    </citation>
    <scope>NUCLEOTIDE SEQUENCE [LARGE SCALE GENOMIC DNA]</scope>
    <source>
        <strain evidence="1 2">DSM 18107</strain>
    </source>
</reference>
<dbReference type="AlphaFoldDB" id="A0A2P8GLY0"/>
<dbReference type="EMBL" id="PYGK01000002">
    <property type="protein sequence ID" value="PSL34945.1"/>
    <property type="molecule type" value="Genomic_DNA"/>
</dbReference>
<gene>
    <name evidence="1" type="ORF">CLV42_102519</name>
</gene>
<comment type="caution">
    <text evidence="1">The sequence shown here is derived from an EMBL/GenBank/DDBJ whole genome shotgun (WGS) entry which is preliminary data.</text>
</comment>
<evidence type="ECO:0000313" key="1">
    <source>
        <dbReference type="EMBL" id="PSL34945.1"/>
    </source>
</evidence>
<accession>A0A2P8GLY0</accession>
<name>A0A2P8GLY0_9BACT</name>
<keyword evidence="2" id="KW-1185">Reference proteome</keyword>
<evidence type="ECO:0000313" key="2">
    <source>
        <dbReference type="Proteomes" id="UP000240978"/>
    </source>
</evidence>
<dbReference type="RefSeq" id="WP_106601196.1">
    <property type="nucleotide sequence ID" value="NZ_PYGK01000002.1"/>
</dbReference>